<dbReference type="EC" id="5.6.2.4" evidence="7"/>
<dbReference type="GO" id="GO:0016787">
    <property type="term" value="F:hydrolase activity"/>
    <property type="evidence" value="ECO:0007669"/>
    <property type="project" value="UniProtKB-KW"/>
</dbReference>
<keyword evidence="2" id="KW-0378">Hydrolase</keyword>
<accession>D3S309</accession>
<dbReference type="GO" id="GO:0005524">
    <property type="term" value="F:ATP binding"/>
    <property type="evidence" value="ECO:0007669"/>
    <property type="project" value="UniProtKB-KW"/>
</dbReference>
<evidence type="ECO:0000256" key="1">
    <source>
        <dbReference type="ARBA" id="ARBA00022741"/>
    </source>
</evidence>
<comment type="catalytic activity">
    <reaction evidence="8">
        <text>ATP + H2O = ADP + phosphate + H(+)</text>
        <dbReference type="Rhea" id="RHEA:13065"/>
        <dbReference type="ChEBI" id="CHEBI:15377"/>
        <dbReference type="ChEBI" id="CHEBI:15378"/>
        <dbReference type="ChEBI" id="CHEBI:30616"/>
        <dbReference type="ChEBI" id="CHEBI:43474"/>
        <dbReference type="ChEBI" id="CHEBI:456216"/>
        <dbReference type="EC" id="5.6.2.4"/>
    </reaction>
</comment>
<evidence type="ECO:0000256" key="9">
    <source>
        <dbReference type="SAM" id="Coils"/>
    </source>
</evidence>
<dbReference type="SUPFAM" id="SSF52540">
    <property type="entry name" value="P-loop containing nucleoside triphosphate hydrolases"/>
    <property type="match status" value="2"/>
</dbReference>
<dbReference type="STRING" id="589924.Ferp_0468"/>
<evidence type="ECO:0000256" key="7">
    <source>
        <dbReference type="ARBA" id="ARBA00034808"/>
    </source>
</evidence>
<dbReference type="InterPro" id="IPR027417">
    <property type="entry name" value="P-loop_NTPase"/>
</dbReference>
<dbReference type="Gene3D" id="3.40.50.300">
    <property type="entry name" value="P-loop containing nucleotide triphosphate hydrolases"/>
    <property type="match status" value="2"/>
</dbReference>
<dbReference type="HOGENOM" id="CLU_540380_0_0_2"/>
<dbReference type="AlphaFoldDB" id="D3S309"/>
<evidence type="ECO:0000256" key="6">
    <source>
        <dbReference type="ARBA" id="ARBA00034617"/>
    </source>
</evidence>
<dbReference type="InterPro" id="IPR006935">
    <property type="entry name" value="Helicase/UvrB_N"/>
</dbReference>
<keyword evidence="12" id="KW-1185">Reference proteome</keyword>
<evidence type="ECO:0000256" key="3">
    <source>
        <dbReference type="ARBA" id="ARBA00022806"/>
    </source>
</evidence>
<dbReference type="GO" id="GO:0003677">
    <property type="term" value="F:DNA binding"/>
    <property type="evidence" value="ECO:0007669"/>
    <property type="project" value="InterPro"/>
</dbReference>
<dbReference type="RefSeq" id="WP_012964988.1">
    <property type="nucleotide sequence ID" value="NC_013849.1"/>
</dbReference>
<feature type="domain" description="Helicase ATP-binding" evidence="10">
    <location>
        <begin position="214"/>
        <end position="344"/>
    </location>
</feature>
<dbReference type="PaxDb" id="589924-Ferp_0468"/>
<reference evidence="12" key="1">
    <citation type="submission" date="2010-02" db="EMBL/GenBank/DDBJ databases">
        <title>Complete sequence of Ferroglobus placidus DSM 10642.</title>
        <authorList>
            <consortium name="US DOE Joint Genome Institute"/>
            <person name="Lucas S."/>
            <person name="Copeland A."/>
            <person name="Lapidus A."/>
            <person name="Cheng J.-F."/>
            <person name="Bruce D."/>
            <person name="Goodwin L."/>
            <person name="Pitluck S."/>
            <person name="Saunders E."/>
            <person name="Brettin T."/>
            <person name="Detter J.C."/>
            <person name="Han C."/>
            <person name="Tapia R."/>
            <person name="Larimer F."/>
            <person name="Land M."/>
            <person name="Hauser L."/>
            <person name="Kyrpides N."/>
            <person name="Ivanova N."/>
            <person name="Holmes D."/>
            <person name="Lovley D."/>
            <person name="Kyrpides N."/>
            <person name="Anderson I.J."/>
            <person name="Woyke T."/>
        </authorList>
    </citation>
    <scope>NUCLEOTIDE SEQUENCE [LARGE SCALE GENOMIC DNA]</scope>
    <source>
        <strain evidence="12">DSM 10642 / AEDII12DO</strain>
    </source>
</reference>
<organism evidence="11 12">
    <name type="scientific">Ferroglobus placidus (strain DSM 10642 / AEDII12DO)</name>
    <dbReference type="NCBI Taxonomy" id="589924"/>
    <lineage>
        <taxon>Archaea</taxon>
        <taxon>Methanobacteriati</taxon>
        <taxon>Methanobacteriota</taxon>
        <taxon>Archaeoglobi</taxon>
        <taxon>Archaeoglobales</taxon>
        <taxon>Archaeoglobaceae</taxon>
        <taxon>Ferroglobus</taxon>
    </lineage>
</organism>
<evidence type="ECO:0000256" key="2">
    <source>
        <dbReference type="ARBA" id="ARBA00022801"/>
    </source>
</evidence>
<keyword evidence="9" id="KW-0175">Coiled coil</keyword>
<keyword evidence="3" id="KW-0347">Helicase</keyword>
<protein>
    <recommendedName>
        <fullName evidence="7">DNA 3'-5' helicase</fullName>
        <ecNumber evidence="7">5.6.2.4</ecNumber>
    </recommendedName>
</protein>
<dbReference type="Proteomes" id="UP000002613">
    <property type="component" value="Chromosome"/>
</dbReference>
<dbReference type="Pfam" id="PF16203">
    <property type="entry name" value="ERCC3_RAD25_C"/>
    <property type="match status" value="1"/>
</dbReference>
<evidence type="ECO:0000313" key="11">
    <source>
        <dbReference type="EMBL" id="ADC64642.1"/>
    </source>
</evidence>
<dbReference type="PROSITE" id="PS51192">
    <property type="entry name" value="HELICASE_ATP_BIND_1"/>
    <property type="match status" value="1"/>
</dbReference>
<dbReference type="KEGG" id="fpl:Ferp_0468"/>
<evidence type="ECO:0000256" key="8">
    <source>
        <dbReference type="ARBA" id="ARBA00048988"/>
    </source>
</evidence>
<dbReference type="GO" id="GO:0043138">
    <property type="term" value="F:3'-5' DNA helicase activity"/>
    <property type="evidence" value="ECO:0007669"/>
    <property type="project" value="UniProtKB-EC"/>
</dbReference>
<comment type="catalytic activity">
    <reaction evidence="6">
        <text>Couples ATP hydrolysis with the unwinding of duplex DNA by translocating in the 3'-5' direction.</text>
        <dbReference type="EC" id="5.6.2.4"/>
    </reaction>
</comment>
<dbReference type="Pfam" id="PF04851">
    <property type="entry name" value="ResIII"/>
    <property type="match status" value="1"/>
</dbReference>
<dbReference type="OrthoDB" id="11644at2157"/>
<feature type="coiled-coil region" evidence="9">
    <location>
        <begin position="13"/>
        <end position="54"/>
    </location>
</feature>
<evidence type="ECO:0000313" key="12">
    <source>
        <dbReference type="Proteomes" id="UP000002613"/>
    </source>
</evidence>
<dbReference type="InterPro" id="IPR032438">
    <property type="entry name" value="ERCC3_RAD25_C"/>
</dbReference>
<dbReference type="SMART" id="SM00487">
    <property type="entry name" value="DEXDc"/>
    <property type="match status" value="1"/>
</dbReference>
<reference evidence="11 12" key="2">
    <citation type="journal article" date="2011" name="Stand. Genomic Sci.">
        <title>Complete genome sequence of Ferroglobus placidus AEDII12DO.</title>
        <authorList>
            <person name="Anderson I."/>
            <person name="Risso C."/>
            <person name="Holmes D."/>
            <person name="Lucas S."/>
            <person name="Copeland A."/>
            <person name="Lapidus A."/>
            <person name="Cheng J.F."/>
            <person name="Bruce D."/>
            <person name="Goodwin L."/>
            <person name="Pitluck S."/>
            <person name="Saunders E."/>
            <person name="Brettin T."/>
            <person name="Detter J.C."/>
            <person name="Han C."/>
            <person name="Tapia R."/>
            <person name="Larimer F."/>
            <person name="Land M."/>
            <person name="Hauser L."/>
            <person name="Woyke T."/>
            <person name="Lovley D."/>
            <person name="Kyrpides N."/>
            <person name="Ivanova N."/>
        </authorList>
    </citation>
    <scope>NUCLEOTIDE SEQUENCE [LARGE SCALE GENOMIC DNA]</scope>
    <source>
        <strain evidence="12">DSM 10642 / AEDII12DO</strain>
    </source>
</reference>
<dbReference type="PANTHER" id="PTHR11274">
    <property type="entry name" value="RAD25/XP-B DNA REPAIR HELICASE"/>
    <property type="match status" value="1"/>
</dbReference>
<dbReference type="EMBL" id="CP001899">
    <property type="protein sequence ID" value="ADC64642.1"/>
    <property type="molecule type" value="Genomic_DNA"/>
</dbReference>
<dbReference type="InterPro" id="IPR050615">
    <property type="entry name" value="ATP-dep_DNA_Helicase"/>
</dbReference>
<evidence type="ECO:0000259" key="10">
    <source>
        <dbReference type="PROSITE" id="PS51192"/>
    </source>
</evidence>
<dbReference type="GeneID" id="8777967"/>
<proteinExistence type="predicted"/>
<dbReference type="InterPro" id="IPR014001">
    <property type="entry name" value="Helicase_ATP-bd"/>
</dbReference>
<dbReference type="eggNOG" id="arCOG00874">
    <property type="taxonomic scope" value="Archaea"/>
</dbReference>
<evidence type="ECO:0000256" key="5">
    <source>
        <dbReference type="ARBA" id="ARBA00023235"/>
    </source>
</evidence>
<gene>
    <name evidence="11" type="ordered locus">Ferp_0468</name>
</gene>
<keyword evidence="4" id="KW-0067">ATP-binding</keyword>
<sequence>MKVLADGEIRRVVEDVEKGISRLDELVALLQEEKRRFERELEEKLSQLQILNLEDDVGSLIEEFLEEPYLILPKRKDEYYVIVPKFIRFNIGWLERETKAYRIFVINRYTQWLYPLPENIKKRLKFPEVKPYKVIDGVLWTGREHQDEAWRKYRKYLLRREGEDRIKIKKGYEFELIAKLIEDGILPFIPQPVSDEDLREWDEIKLRSYQEKAWEEFLDKGAVGIFWPFGAGKSLFGVYALARIKGKKLVVVPTRTLVEQWEERIRKYIPEYASEIEVITYHSYHKVAKKEFTLTIFDEVHHLPANTFIRLATIKTKYRIGLSGSPFREDKRENYIFALTGFPVGLSWDELLEKGVVKEPVFKLYIVDSEREKLRKLRDLLEIPAKTIIFCDSIDFGKRIAREFGVPFVYGETKNRMDIIRDSEVCVVSRVGDEGISIGDVERVVEIAFLGGSRMQESQRFGRLMHSQKQEPEHIILMTEEEFEKYQKRLYAITERGFRIEVVR</sequence>
<keyword evidence="5" id="KW-0413">Isomerase</keyword>
<dbReference type="PANTHER" id="PTHR11274:SF0">
    <property type="entry name" value="GENERAL TRANSCRIPTION AND DNA REPAIR FACTOR IIH HELICASE SUBUNIT XPB"/>
    <property type="match status" value="1"/>
</dbReference>
<name>D3S309_FERPA</name>
<evidence type="ECO:0000256" key="4">
    <source>
        <dbReference type="ARBA" id="ARBA00022840"/>
    </source>
</evidence>
<keyword evidence="1" id="KW-0547">Nucleotide-binding</keyword>